<sequence length="183" mass="21135">MSAKTILSIGKTVRVNFDGIELIGKINYISASSIEVQMTVPFKGVRLRRDLEYSASDTYSYLDKYGVETAHDLLRQIYLNCQKIILEEDYIRDAYPDYLERKHILSRQLASLHEKYDSEESRTVADELSFEYLEHLYQLHSLEESIRDLSVKLILLPDRILRNGNIPLGFVRTALHPLLGLSV</sequence>
<dbReference type="RefSeq" id="WP_006281376.1">
    <property type="nucleotide sequence ID" value="NZ_BPTR01000001.1"/>
</dbReference>
<evidence type="ECO:0000313" key="2">
    <source>
        <dbReference type="Proteomes" id="UP000887043"/>
    </source>
</evidence>
<reference evidence="1" key="1">
    <citation type="submission" date="2021-08" db="EMBL/GenBank/DDBJ databases">
        <title>Prevotella lacticifex sp. nov., isolated from rumen of cow.</title>
        <authorList>
            <person name="Shinkai T."/>
            <person name="Ikeyama N."/>
            <person name="Kumagai M."/>
            <person name="Ohmori H."/>
            <person name="Sakamoto M."/>
            <person name="Ohkuma M."/>
            <person name="Mitsumori M."/>
        </authorList>
    </citation>
    <scope>NUCLEOTIDE SEQUENCE</scope>
    <source>
        <strain evidence="1">DSM 11371</strain>
    </source>
</reference>
<dbReference type="AlphaFoldDB" id="A0AA37MKJ0"/>
<dbReference type="Proteomes" id="UP000887043">
    <property type="component" value="Unassembled WGS sequence"/>
</dbReference>
<organism evidence="1 2">
    <name type="scientific">Segatella bryantii</name>
    <name type="common">Prevotella bryantii</name>
    <dbReference type="NCBI Taxonomy" id="77095"/>
    <lineage>
        <taxon>Bacteria</taxon>
        <taxon>Pseudomonadati</taxon>
        <taxon>Bacteroidota</taxon>
        <taxon>Bacteroidia</taxon>
        <taxon>Bacteroidales</taxon>
        <taxon>Prevotellaceae</taxon>
        <taxon>Segatella</taxon>
    </lineage>
</organism>
<protein>
    <submittedName>
        <fullName evidence="1">Uncharacterized protein</fullName>
    </submittedName>
</protein>
<dbReference type="EMBL" id="BPTR01000001">
    <property type="protein sequence ID" value="GJG26947.1"/>
    <property type="molecule type" value="Genomic_DNA"/>
</dbReference>
<accession>A0AA37MKJ0</accession>
<comment type="caution">
    <text evidence="1">The sequence shown here is derived from an EMBL/GenBank/DDBJ whole genome shotgun (WGS) entry which is preliminary data.</text>
</comment>
<evidence type="ECO:0000313" key="1">
    <source>
        <dbReference type="EMBL" id="GJG26947.1"/>
    </source>
</evidence>
<proteinExistence type="predicted"/>
<gene>
    <name evidence="1" type="ORF">PRRU23_06470</name>
</gene>
<name>A0AA37MKJ0_SEGBR</name>